<gene>
    <name evidence="6" type="ORF">H4281_31620</name>
</gene>
<keyword evidence="1" id="KW-0805">Transcription regulation</keyword>
<evidence type="ECO:0000256" key="3">
    <source>
        <dbReference type="ARBA" id="ARBA00023163"/>
    </source>
</evidence>
<dbReference type="SUPFAM" id="SSF48498">
    <property type="entry name" value="Tetracyclin repressor-like, C-terminal domain"/>
    <property type="match status" value="1"/>
</dbReference>
<dbReference type="InterPro" id="IPR009057">
    <property type="entry name" value="Homeodomain-like_sf"/>
</dbReference>
<evidence type="ECO:0000256" key="2">
    <source>
        <dbReference type="ARBA" id="ARBA00023125"/>
    </source>
</evidence>
<dbReference type="Proteomes" id="UP000526734">
    <property type="component" value="Unassembled WGS sequence"/>
</dbReference>
<evidence type="ECO:0000313" key="6">
    <source>
        <dbReference type="EMBL" id="MBB1157718.1"/>
    </source>
</evidence>
<feature type="DNA-binding region" description="H-T-H motif" evidence="4">
    <location>
        <begin position="38"/>
        <end position="57"/>
    </location>
</feature>
<reference evidence="6 7" key="1">
    <citation type="submission" date="2020-08" db="EMBL/GenBank/DDBJ databases">
        <title>Amycolatopsis sp. nov. DR6-1 isolated from Dendrobium heterocarpum.</title>
        <authorList>
            <person name="Tedsree N."/>
            <person name="Kuncharoen N."/>
            <person name="Likhitwitayawuid K."/>
            <person name="Tanasupawat S."/>
        </authorList>
    </citation>
    <scope>NUCLEOTIDE SEQUENCE [LARGE SCALE GENOMIC DNA]</scope>
    <source>
        <strain evidence="6 7">DR6-1</strain>
    </source>
</reference>
<dbReference type="PROSITE" id="PS50977">
    <property type="entry name" value="HTH_TETR_2"/>
    <property type="match status" value="1"/>
</dbReference>
<dbReference type="InterPro" id="IPR050109">
    <property type="entry name" value="HTH-type_TetR-like_transc_reg"/>
</dbReference>
<evidence type="ECO:0000313" key="7">
    <source>
        <dbReference type="Proteomes" id="UP000526734"/>
    </source>
</evidence>
<dbReference type="Pfam" id="PF21597">
    <property type="entry name" value="TetR_C_43"/>
    <property type="match status" value="1"/>
</dbReference>
<evidence type="ECO:0000256" key="1">
    <source>
        <dbReference type="ARBA" id="ARBA00023015"/>
    </source>
</evidence>
<dbReference type="InterPro" id="IPR001647">
    <property type="entry name" value="HTH_TetR"/>
</dbReference>
<keyword evidence="3" id="KW-0804">Transcription</keyword>
<accession>A0A7W3W2N7</accession>
<dbReference type="Gene3D" id="1.10.357.10">
    <property type="entry name" value="Tetracycline Repressor, domain 2"/>
    <property type="match status" value="1"/>
</dbReference>
<protein>
    <submittedName>
        <fullName evidence="6">TetR/AcrR family transcriptional regulator</fullName>
    </submittedName>
</protein>
<dbReference type="AlphaFoldDB" id="A0A7W3W2N7"/>
<organism evidence="6 7">
    <name type="scientific">Amycolatopsis dendrobii</name>
    <dbReference type="NCBI Taxonomy" id="2760662"/>
    <lineage>
        <taxon>Bacteria</taxon>
        <taxon>Bacillati</taxon>
        <taxon>Actinomycetota</taxon>
        <taxon>Actinomycetes</taxon>
        <taxon>Pseudonocardiales</taxon>
        <taxon>Pseudonocardiaceae</taxon>
        <taxon>Amycolatopsis</taxon>
    </lineage>
</organism>
<dbReference type="EMBL" id="JACGZW010000011">
    <property type="protein sequence ID" value="MBB1157718.1"/>
    <property type="molecule type" value="Genomic_DNA"/>
</dbReference>
<dbReference type="PRINTS" id="PR00455">
    <property type="entry name" value="HTHTETR"/>
</dbReference>
<dbReference type="GO" id="GO:0003700">
    <property type="term" value="F:DNA-binding transcription factor activity"/>
    <property type="evidence" value="ECO:0007669"/>
    <property type="project" value="TreeGrafter"/>
</dbReference>
<keyword evidence="2 4" id="KW-0238">DNA-binding</keyword>
<dbReference type="InterPro" id="IPR036271">
    <property type="entry name" value="Tet_transcr_reg_TetR-rel_C_sf"/>
</dbReference>
<evidence type="ECO:0000259" key="5">
    <source>
        <dbReference type="PROSITE" id="PS50977"/>
    </source>
</evidence>
<feature type="domain" description="HTH tetR-type" evidence="5">
    <location>
        <begin position="16"/>
        <end position="75"/>
    </location>
</feature>
<dbReference type="GO" id="GO:0000976">
    <property type="term" value="F:transcription cis-regulatory region binding"/>
    <property type="evidence" value="ECO:0007669"/>
    <property type="project" value="TreeGrafter"/>
</dbReference>
<comment type="caution">
    <text evidence="6">The sequence shown here is derived from an EMBL/GenBank/DDBJ whole genome shotgun (WGS) entry which is preliminary data.</text>
</comment>
<keyword evidence="7" id="KW-1185">Reference proteome</keyword>
<dbReference type="SUPFAM" id="SSF46689">
    <property type="entry name" value="Homeodomain-like"/>
    <property type="match status" value="1"/>
</dbReference>
<sequence length="188" mass="20213">MGPMATGSKPLRADAARNRDKLLAAATRAFGEHGLDAPLEQIARSAGVSIGTLYAHFPTRDAFVDAILPAQIAALDELATKALAEPDPWQGFTEFLDGLFALQAKDHGLNDALARRMPLSPAVLEACHAGFVHAARVLDRAKESGQLRADFEPEDLAPLVSAMSPLIHEPTATWRRHLAFFLDGLKVS</sequence>
<proteinExistence type="predicted"/>
<name>A0A7W3W2N7_9PSEU</name>
<dbReference type="InterPro" id="IPR049445">
    <property type="entry name" value="TetR_SbtR-like_C"/>
</dbReference>
<dbReference type="PANTHER" id="PTHR30055:SF234">
    <property type="entry name" value="HTH-TYPE TRANSCRIPTIONAL REGULATOR BETI"/>
    <property type="match status" value="1"/>
</dbReference>
<dbReference type="PANTHER" id="PTHR30055">
    <property type="entry name" value="HTH-TYPE TRANSCRIPTIONAL REGULATOR RUTR"/>
    <property type="match status" value="1"/>
</dbReference>
<dbReference type="Pfam" id="PF00440">
    <property type="entry name" value="TetR_N"/>
    <property type="match status" value="1"/>
</dbReference>
<evidence type="ECO:0000256" key="4">
    <source>
        <dbReference type="PROSITE-ProRule" id="PRU00335"/>
    </source>
</evidence>